<evidence type="ECO:0000256" key="1">
    <source>
        <dbReference type="ARBA" id="ARBA00004651"/>
    </source>
</evidence>
<protein>
    <submittedName>
        <fullName evidence="7">Major facilitator superfamily MFS_1</fullName>
    </submittedName>
</protein>
<reference evidence="7 8" key="1">
    <citation type="journal article" date="2014" name="PLoS ONE">
        <title>The first complete genome sequence of the class fimbriimonadia in the phylum armatimonadetes.</title>
        <authorList>
            <person name="Hu Z.Y."/>
            <person name="Wang Y.Z."/>
            <person name="Im W.T."/>
            <person name="Wang S.Y."/>
            <person name="Zhao G.P."/>
            <person name="Zheng H.J."/>
            <person name="Quan Z.X."/>
        </authorList>
    </citation>
    <scope>NUCLEOTIDE SEQUENCE [LARGE SCALE GENOMIC DNA]</scope>
    <source>
        <strain evidence="7">Gsoil 348</strain>
    </source>
</reference>
<feature type="transmembrane region" description="Helical" evidence="5">
    <location>
        <begin position="21"/>
        <end position="43"/>
    </location>
</feature>
<dbReference type="AlphaFoldDB" id="A0A068NN38"/>
<feature type="transmembrane region" description="Helical" evidence="5">
    <location>
        <begin position="227"/>
        <end position="248"/>
    </location>
</feature>
<feature type="transmembrane region" description="Helical" evidence="5">
    <location>
        <begin position="147"/>
        <end position="169"/>
    </location>
</feature>
<evidence type="ECO:0000256" key="3">
    <source>
        <dbReference type="ARBA" id="ARBA00022989"/>
    </source>
</evidence>
<dbReference type="Gene3D" id="1.20.1250.20">
    <property type="entry name" value="MFS general substrate transporter like domains"/>
    <property type="match status" value="2"/>
</dbReference>
<feature type="transmembrane region" description="Helical" evidence="5">
    <location>
        <begin position="89"/>
        <end position="108"/>
    </location>
</feature>
<evidence type="ECO:0000259" key="6">
    <source>
        <dbReference type="PROSITE" id="PS50850"/>
    </source>
</evidence>
<feature type="transmembrane region" description="Helical" evidence="5">
    <location>
        <begin position="390"/>
        <end position="411"/>
    </location>
</feature>
<feature type="transmembrane region" description="Helical" evidence="5">
    <location>
        <begin position="268"/>
        <end position="287"/>
    </location>
</feature>
<organism evidence="7 8">
    <name type="scientific">Fimbriimonas ginsengisoli Gsoil 348</name>
    <dbReference type="NCBI Taxonomy" id="661478"/>
    <lineage>
        <taxon>Bacteria</taxon>
        <taxon>Bacillati</taxon>
        <taxon>Armatimonadota</taxon>
        <taxon>Fimbriimonadia</taxon>
        <taxon>Fimbriimonadales</taxon>
        <taxon>Fimbriimonadaceae</taxon>
        <taxon>Fimbriimonas</taxon>
    </lineage>
</organism>
<keyword evidence="2 5" id="KW-0812">Transmembrane</keyword>
<dbReference type="Pfam" id="PF07690">
    <property type="entry name" value="MFS_1"/>
    <property type="match status" value="1"/>
</dbReference>
<dbReference type="InterPro" id="IPR011701">
    <property type="entry name" value="MFS"/>
</dbReference>
<dbReference type="PANTHER" id="PTHR23508">
    <property type="entry name" value="CARBOXYLIC ACID TRANSPORTER PROTEIN HOMOLOG"/>
    <property type="match status" value="1"/>
</dbReference>
<dbReference type="SUPFAM" id="SSF103473">
    <property type="entry name" value="MFS general substrate transporter"/>
    <property type="match status" value="1"/>
</dbReference>
<evidence type="ECO:0000256" key="5">
    <source>
        <dbReference type="SAM" id="Phobius"/>
    </source>
</evidence>
<evidence type="ECO:0000313" key="7">
    <source>
        <dbReference type="EMBL" id="AIE84973.1"/>
    </source>
</evidence>
<dbReference type="KEGG" id="fgi:OP10G_1605"/>
<sequence length="415" mass="44676">MAAAVSAEKQSGHRSGFIAAWLGWAFDGLDGMLYPLVAVPFVMELLGPGATVPQAAAKAGLIQAIFLVGWAIGGLVFGRIGDALGRSRTLTLTIVTYAAFTGLSFFAHEWWHLAVFRFLAALGIGGEWAAGSALVSETLPARYRPWGSAMLQTGYMIGIILAALTVGSFAGFHSYRYVFLVGVLPAVVTIWIRRSVPEPEEWAGERTARKMPKISDLFGPEVRKATLFTLAVASLALTCSWTLIYFSTQVLRGLPEVKAMAKPAVDDLVRSVTIAYSIWNIVGNFLAAAMARYIGYRRAFIVMAAGGLVAYVVGFAHPRPLDEFKIWMNLSAVFGLGLFALFPLYLPPLFPTLLRTTGAGFGYNFGRIVAAAGTLYLAMSTAGAVSPHQAIYLSGLLFIPIILLAFFMPVLKEGT</sequence>
<dbReference type="eggNOG" id="COG2814">
    <property type="taxonomic scope" value="Bacteria"/>
</dbReference>
<evidence type="ECO:0000256" key="2">
    <source>
        <dbReference type="ARBA" id="ARBA00022692"/>
    </source>
</evidence>
<comment type="subcellular location">
    <subcellularLocation>
        <location evidence="1">Cell membrane</location>
        <topology evidence="1">Multi-pass membrane protein</topology>
    </subcellularLocation>
</comment>
<dbReference type="GO" id="GO:0005886">
    <property type="term" value="C:plasma membrane"/>
    <property type="evidence" value="ECO:0007669"/>
    <property type="project" value="UniProtKB-SubCell"/>
</dbReference>
<proteinExistence type="predicted"/>
<feature type="transmembrane region" description="Helical" evidence="5">
    <location>
        <begin position="55"/>
        <end position="77"/>
    </location>
</feature>
<gene>
    <name evidence="7" type="ORF">OP10G_1605</name>
</gene>
<feature type="transmembrane region" description="Helical" evidence="5">
    <location>
        <begin position="299"/>
        <end position="318"/>
    </location>
</feature>
<dbReference type="Proteomes" id="UP000027982">
    <property type="component" value="Chromosome"/>
</dbReference>
<dbReference type="PROSITE" id="PS50850">
    <property type="entry name" value="MFS"/>
    <property type="match status" value="1"/>
</dbReference>
<dbReference type="RefSeq" id="WP_025226422.1">
    <property type="nucleotide sequence ID" value="NZ_CP007139.1"/>
</dbReference>
<name>A0A068NN38_FIMGI</name>
<feature type="transmembrane region" description="Helical" evidence="5">
    <location>
        <begin position="358"/>
        <end position="378"/>
    </location>
</feature>
<keyword evidence="3 5" id="KW-1133">Transmembrane helix</keyword>
<dbReference type="GO" id="GO:0046943">
    <property type="term" value="F:carboxylic acid transmembrane transporter activity"/>
    <property type="evidence" value="ECO:0007669"/>
    <property type="project" value="TreeGrafter"/>
</dbReference>
<feature type="transmembrane region" description="Helical" evidence="5">
    <location>
        <begin position="324"/>
        <end position="346"/>
    </location>
</feature>
<dbReference type="InterPro" id="IPR036259">
    <property type="entry name" value="MFS_trans_sf"/>
</dbReference>
<dbReference type="EMBL" id="CP007139">
    <property type="protein sequence ID" value="AIE84973.1"/>
    <property type="molecule type" value="Genomic_DNA"/>
</dbReference>
<evidence type="ECO:0000313" key="8">
    <source>
        <dbReference type="Proteomes" id="UP000027982"/>
    </source>
</evidence>
<dbReference type="InterPro" id="IPR020846">
    <property type="entry name" value="MFS_dom"/>
</dbReference>
<dbReference type="STRING" id="661478.OP10G_1605"/>
<keyword evidence="8" id="KW-1185">Reference proteome</keyword>
<dbReference type="PANTHER" id="PTHR23508:SF10">
    <property type="entry name" value="CARBOXYLIC ACID TRANSPORTER PROTEIN HOMOLOG"/>
    <property type="match status" value="1"/>
</dbReference>
<feature type="domain" description="Major facilitator superfamily (MFS) profile" evidence="6">
    <location>
        <begin position="16"/>
        <end position="412"/>
    </location>
</feature>
<feature type="transmembrane region" description="Helical" evidence="5">
    <location>
        <begin position="175"/>
        <end position="192"/>
    </location>
</feature>
<dbReference type="HOGENOM" id="CLU_001265_46_6_0"/>
<evidence type="ECO:0000256" key="4">
    <source>
        <dbReference type="ARBA" id="ARBA00023136"/>
    </source>
</evidence>
<accession>A0A068NN38</accession>
<keyword evidence="4 5" id="KW-0472">Membrane</keyword>